<keyword evidence="6" id="KW-1185">Reference proteome</keyword>
<dbReference type="GO" id="GO:0005576">
    <property type="term" value="C:extracellular region"/>
    <property type="evidence" value="ECO:0007669"/>
    <property type="project" value="UniProtKB-ARBA"/>
</dbReference>
<evidence type="ECO:0000256" key="1">
    <source>
        <dbReference type="SAM" id="MobiDB-lite"/>
    </source>
</evidence>
<dbReference type="AlphaFoldDB" id="A0A6A5X2Z9"/>
<evidence type="ECO:0000256" key="2">
    <source>
        <dbReference type="SAM" id="SignalP"/>
    </source>
</evidence>
<dbReference type="InterPro" id="IPR014485">
    <property type="entry name" value="Pesterase_C1039"/>
</dbReference>
<dbReference type="Pfam" id="PF21953">
    <property type="entry name" value="NadN_nucleosid_C"/>
    <property type="match status" value="1"/>
</dbReference>
<dbReference type="SUPFAM" id="SSF56300">
    <property type="entry name" value="Metallo-dependent phosphatases"/>
    <property type="match status" value="1"/>
</dbReference>
<feature type="domain" description="Putative 5'-nucleotidase C-terminal" evidence="4">
    <location>
        <begin position="367"/>
        <end position="605"/>
    </location>
</feature>
<dbReference type="Proteomes" id="UP000799779">
    <property type="component" value="Unassembled WGS sequence"/>
</dbReference>
<feature type="domain" description="Calcineurin-like phosphoesterase" evidence="3">
    <location>
        <begin position="40"/>
        <end position="264"/>
    </location>
</feature>
<dbReference type="Gene3D" id="3.60.21.10">
    <property type="match status" value="1"/>
</dbReference>
<dbReference type="OrthoDB" id="7722975at2759"/>
<evidence type="ECO:0000313" key="5">
    <source>
        <dbReference type="EMBL" id="KAF2007106.1"/>
    </source>
</evidence>
<name>A0A6A5X2Z9_9PLEO</name>
<feature type="region of interest" description="Disordered" evidence="1">
    <location>
        <begin position="556"/>
        <end position="590"/>
    </location>
</feature>
<dbReference type="EMBL" id="ML977558">
    <property type="protein sequence ID" value="KAF2007106.1"/>
    <property type="molecule type" value="Genomic_DNA"/>
</dbReference>
<feature type="signal peptide" evidence="2">
    <location>
        <begin position="1"/>
        <end position="18"/>
    </location>
</feature>
<accession>A0A6A5X2Z9</accession>
<dbReference type="PIRSF" id="PIRSF017316">
    <property type="entry name" value="Pesterase_C1039"/>
    <property type="match status" value="1"/>
</dbReference>
<dbReference type="GO" id="GO:0005829">
    <property type="term" value="C:cytosol"/>
    <property type="evidence" value="ECO:0007669"/>
    <property type="project" value="TreeGrafter"/>
</dbReference>
<dbReference type="FunFam" id="3.90.780.10:FF:000009">
    <property type="entry name" value="Ser/Thr protein phosphatase family"/>
    <property type="match status" value="1"/>
</dbReference>
<dbReference type="GO" id="GO:0009166">
    <property type="term" value="P:nucleotide catabolic process"/>
    <property type="evidence" value="ECO:0007669"/>
    <property type="project" value="InterPro"/>
</dbReference>
<dbReference type="InterPro" id="IPR006179">
    <property type="entry name" value="5_nucleotidase/apyrase"/>
</dbReference>
<dbReference type="Pfam" id="PF00149">
    <property type="entry name" value="Metallophos"/>
    <property type="match status" value="1"/>
</dbReference>
<feature type="chain" id="PRO_5025624591" evidence="2">
    <location>
        <begin position="19"/>
        <end position="649"/>
    </location>
</feature>
<gene>
    <name evidence="5" type="ORF">P154DRAFT_182987</name>
</gene>
<dbReference type="PANTHER" id="PTHR11575">
    <property type="entry name" value="5'-NUCLEOTIDASE-RELATED"/>
    <property type="match status" value="1"/>
</dbReference>
<dbReference type="InterPro" id="IPR029052">
    <property type="entry name" value="Metallo-depent_PP-like"/>
</dbReference>
<sequence>MMTNILLPLSIFLGYVACEQPSAPSPIAAPLRELPWAQLNFLHTTDVHGWWGGHLQEPSYSADWGDYISFAKHLRDRADADGSDLLLIDTGDRVEGNGIYDGSSPVGKFTYDIAKEQKIDLICSGNHELYKANSSNAEFYHTVPNFKGNYLASNLDIYNPETGKLEPLAARYKKFTTKNQGIRILAFGFIFDFTGNANNTIIHTVEDTVKEDWFKEAIRDKELDLILVFGHVDIRSFEYATLYSTIRKARWDLPIQFFGGHSHIRDYKIYDSKSVALESGRYMETIGFMSIDGVRTGGTKDVPVKPQKSKMKFSRRYLDNNLFSLHHHSGKDSKTFPTERGVNVTKTIDQARNFLALTKRYGCAPHDLWVSRRPYPHKESIFSWLEQQVLPQTIELSPRIQEGRKALVITNTGGIRFDIFKGPFTKDTTFLVSPFTSGIRYLKDVPYKSAKQLLKLLNNEGPILEMMEKEGTWMKSPEHVAARFRPNMFAQEPDAEILEPGFPQPQPQPQAPLWDLGHDLIPGYTTHDDAGDDGDDTLHSRLIFYNVPNCIQSTVGFSSSSAHPQSQPKRPSSSNTEHIEHVDSTEDDPEKVDVMFNEFIQKWIILALEYLGEEVEEADTESFRDGMSFTEIMKEWVKGHWDIAGETCP</sequence>
<dbReference type="FunFam" id="3.60.21.10:FF:000043">
    <property type="entry name" value="Ser/Thr protein phosphatase family"/>
    <property type="match status" value="1"/>
</dbReference>
<dbReference type="GO" id="GO:0016787">
    <property type="term" value="F:hydrolase activity"/>
    <property type="evidence" value="ECO:0007669"/>
    <property type="project" value="InterPro"/>
</dbReference>
<dbReference type="InterPro" id="IPR053828">
    <property type="entry name" value="Nucleosidase_C"/>
</dbReference>
<evidence type="ECO:0000259" key="4">
    <source>
        <dbReference type="Pfam" id="PF21953"/>
    </source>
</evidence>
<dbReference type="PANTHER" id="PTHR11575:SF43">
    <property type="entry name" value="SER_THR PROTEIN PHOSPHATASE FAMILY (AFU_ORTHOLOGUE AFUA_3G04160)"/>
    <property type="match status" value="1"/>
</dbReference>
<evidence type="ECO:0000259" key="3">
    <source>
        <dbReference type="Pfam" id="PF00149"/>
    </source>
</evidence>
<evidence type="ECO:0000313" key="6">
    <source>
        <dbReference type="Proteomes" id="UP000799779"/>
    </source>
</evidence>
<reference evidence="5" key="1">
    <citation type="journal article" date="2020" name="Stud. Mycol.">
        <title>101 Dothideomycetes genomes: a test case for predicting lifestyles and emergence of pathogens.</title>
        <authorList>
            <person name="Haridas S."/>
            <person name="Albert R."/>
            <person name="Binder M."/>
            <person name="Bloem J."/>
            <person name="Labutti K."/>
            <person name="Salamov A."/>
            <person name="Andreopoulos B."/>
            <person name="Baker S."/>
            <person name="Barry K."/>
            <person name="Bills G."/>
            <person name="Bluhm B."/>
            <person name="Cannon C."/>
            <person name="Castanera R."/>
            <person name="Culley D."/>
            <person name="Daum C."/>
            <person name="Ezra D."/>
            <person name="Gonzalez J."/>
            <person name="Henrissat B."/>
            <person name="Kuo A."/>
            <person name="Liang C."/>
            <person name="Lipzen A."/>
            <person name="Lutzoni F."/>
            <person name="Magnuson J."/>
            <person name="Mondo S."/>
            <person name="Nolan M."/>
            <person name="Ohm R."/>
            <person name="Pangilinan J."/>
            <person name="Park H.-J."/>
            <person name="Ramirez L."/>
            <person name="Alfaro M."/>
            <person name="Sun H."/>
            <person name="Tritt A."/>
            <person name="Yoshinaga Y."/>
            <person name="Zwiers L.-H."/>
            <person name="Turgeon B."/>
            <person name="Goodwin S."/>
            <person name="Spatafora J."/>
            <person name="Crous P."/>
            <person name="Grigoriev I."/>
        </authorList>
    </citation>
    <scope>NUCLEOTIDE SEQUENCE</scope>
    <source>
        <strain evidence="5">CBS 123094</strain>
    </source>
</reference>
<proteinExistence type="predicted"/>
<feature type="compositionally biased region" description="Polar residues" evidence="1">
    <location>
        <begin position="556"/>
        <end position="576"/>
    </location>
</feature>
<dbReference type="Gene3D" id="3.90.780.10">
    <property type="entry name" value="5'-Nucleotidase, C-terminal domain"/>
    <property type="match status" value="2"/>
</dbReference>
<keyword evidence="2" id="KW-0732">Signal</keyword>
<protein>
    <submittedName>
        <fullName evidence="5">Ser/Thr protein phosphatase-like protein family</fullName>
    </submittedName>
</protein>
<dbReference type="InterPro" id="IPR036907">
    <property type="entry name" value="5'-Nucleotdase_C_sf"/>
</dbReference>
<dbReference type="SUPFAM" id="SSF55816">
    <property type="entry name" value="5'-nucleotidase (syn. UDP-sugar hydrolase), C-terminal domain"/>
    <property type="match status" value="1"/>
</dbReference>
<dbReference type="InterPro" id="IPR041823">
    <property type="entry name" value="YHR202W_N"/>
</dbReference>
<dbReference type="InterPro" id="IPR004843">
    <property type="entry name" value="Calcineurin-like_PHP"/>
</dbReference>
<dbReference type="CDD" id="cd07407">
    <property type="entry name" value="MPP_YHR202W_N"/>
    <property type="match status" value="1"/>
</dbReference>
<organism evidence="5 6">
    <name type="scientific">Amniculicola lignicola CBS 123094</name>
    <dbReference type="NCBI Taxonomy" id="1392246"/>
    <lineage>
        <taxon>Eukaryota</taxon>
        <taxon>Fungi</taxon>
        <taxon>Dikarya</taxon>
        <taxon>Ascomycota</taxon>
        <taxon>Pezizomycotina</taxon>
        <taxon>Dothideomycetes</taxon>
        <taxon>Pleosporomycetidae</taxon>
        <taxon>Pleosporales</taxon>
        <taxon>Amniculicolaceae</taxon>
        <taxon>Amniculicola</taxon>
    </lineage>
</organism>